<accession>A0A7K1FP25</accession>
<organism evidence="9 10">
    <name type="scientific">Nakamurella alba</name>
    <dbReference type="NCBI Taxonomy" id="2665158"/>
    <lineage>
        <taxon>Bacteria</taxon>
        <taxon>Bacillati</taxon>
        <taxon>Actinomycetota</taxon>
        <taxon>Actinomycetes</taxon>
        <taxon>Nakamurellales</taxon>
        <taxon>Nakamurellaceae</taxon>
        <taxon>Nakamurella</taxon>
    </lineage>
</organism>
<reference evidence="9 10" key="1">
    <citation type="submission" date="2019-11" db="EMBL/GenBank/DDBJ databases">
        <authorList>
            <person name="Jiang L.-Q."/>
        </authorList>
    </citation>
    <scope>NUCLEOTIDE SEQUENCE [LARGE SCALE GENOMIC DNA]</scope>
    <source>
        <strain evidence="9 10">YIM 132087</strain>
    </source>
</reference>
<feature type="compositionally biased region" description="Low complexity" evidence="6">
    <location>
        <begin position="332"/>
        <end position="355"/>
    </location>
</feature>
<dbReference type="RefSeq" id="WP_154768551.1">
    <property type="nucleotide sequence ID" value="NZ_WLYK01000003.1"/>
</dbReference>
<evidence type="ECO:0000313" key="10">
    <source>
        <dbReference type="Proteomes" id="UP000460221"/>
    </source>
</evidence>
<name>A0A7K1FP25_9ACTN</name>
<evidence type="ECO:0000256" key="1">
    <source>
        <dbReference type="ARBA" id="ARBA00004141"/>
    </source>
</evidence>
<keyword evidence="4 7" id="KW-1133">Transmembrane helix</keyword>
<feature type="transmembrane region" description="Helical" evidence="7">
    <location>
        <begin position="44"/>
        <end position="61"/>
    </location>
</feature>
<feature type="domain" description="GtrA/DPMS transmembrane" evidence="8">
    <location>
        <begin position="19"/>
        <end position="132"/>
    </location>
</feature>
<protein>
    <recommendedName>
        <fullName evidence="8">GtrA/DPMS transmembrane domain-containing protein</fullName>
    </recommendedName>
</protein>
<comment type="subcellular location">
    <subcellularLocation>
        <location evidence="1">Membrane</location>
        <topology evidence="1">Multi-pass membrane protein</topology>
    </subcellularLocation>
</comment>
<feature type="region of interest" description="Disordered" evidence="6">
    <location>
        <begin position="182"/>
        <end position="285"/>
    </location>
</feature>
<keyword evidence="5 7" id="KW-0472">Membrane</keyword>
<evidence type="ECO:0000256" key="6">
    <source>
        <dbReference type="SAM" id="MobiDB-lite"/>
    </source>
</evidence>
<comment type="caution">
    <text evidence="9">The sequence shown here is derived from an EMBL/GenBank/DDBJ whole genome shotgun (WGS) entry which is preliminary data.</text>
</comment>
<evidence type="ECO:0000256" key="3">
    <source>
        <dbReference type="ARBA" id="ARBA00022692"/>
    </source>
</evidence>
<feature type="transmembrane region" description="Helical" evidence="7">
    <location>
        <begin position="20"/>
        <end position="38"/>
    </location>
</feature>
<dbReference type="Pfam" id="PF04138">
    <property type="entry name" value="GtrA_DPMS_TM"/>
    <property type="match status" value="1"/>
</dbReference>
<feature type="transmembrane region" description="Helical" evidence="7">
    <location>
        <begin position="81"/>
        <end position="101"/>
    </location>
</feature>
<dbReference type="Proteomes" id="UP000460221">
    <property type="component" value="Unassembled WGS sequence"/>
</dbReference>
<proteinExistence type="inferred from homology"/>
<evidence type="ECO:0000259" key="8">
    <source>
        <dbReference type="Pfam" id="PF04138"/>
    </source>
</evidence>
<sequence>MTITVPTGRTAALLRQGVRFAAVGGAGTVLQLLLYVALTGPLGTTLAGVASWTAATVATNLAHRAFTFGVHRKESAGADQLVAFVTCLLGLALTTAVTATVPEDATTTALIALLMANAVAGIARFVILRRWMTRGAERGITRRYDAGVSIPNLPSRPAFGRTYITSDVSGFTDGSVARRANGTSDVSRFRSGRSCTAPPSVAVGQVHPRSTPDAGPSRDPRRGTAVARPADHTSVRRRRRSGASPRICGQGIRTASTAEPTSPPGDVVRHGPRRNIPAGAPGFSPISGRAPLSPARAPLCPARAPLCPARALADRALPAGSRGAEGERGPFATGAGQTVGTGTSSPTPSAAVAIR</sequence>
<dbReference type="AlphaFoldDB" id="A0A7K1FP25"/>
<keyword evidence="10" id="KW-1185">Reference proteome</keyword>
<gene>
    <name evidence="9" type="ORF">GIS00_11415</name>
</gene>
<feature type="transmembrane region" description="Helical" evidence="7">
    <location>
        <begin position="107"/>
        <end position="128"/>
    </location>
</feature>
<dbReference type="EMBL" id="WLYK01000003">
    <property type="protein sequence ID" value="MTD14554.1"/>
    <property type="molecule type" value="Genomic_DNA"/>
</dbReference>
<dbReference type="GO" id="GO:0000271">
    <property type="term" value="P:polysaccharide biosynthetic process"/>
    <property type="evidence" value="ECO:0007669"/>
    <property type="project" value="InterPro"/>
</dbReference>
<dbReference type="PANTHER" id="PTHR38459:SF1">
    <property type="entry name" value="PROPHAGE BACTOPRENOL-LINKED GLUCOSE TRANSLOCASE HOMOLOG"/>
    <property type="match status" value="1"/>
</dbReference>
<evidence type="ECO:0000256" key="2">
    <source>
        <dbReference type="ARBA" id="ARBA00009399"/>
    </source>
</evidence>
<comment type="similarity">
    <text evidence="2">Belongs to the GtrA family.</text>
</comment>
<evidence type="ECO:0000256" key="5">
    <source>
        <dbReference type="ARBA" id="ARBA00023136"/>
    </source>
</evidence>
<evidence type="ECO:0000256" key="7">
    <source>
        <dbReference type="SAM" id="Phobius"/>
    </source>
</evidence>
<feature type="region of interest" description="Disordered" evidence="6">
    <location>
        <begin position="320"/>
        <end position="355"/>
    </location>
</feature>
<dbReference type="GO" id="GO:0005886">
    <property type="term" value="C:plasma membrane"/>
    <property type="evidence" value="ECO:0007669"/>
    <property type="project" value="TreeGrafter"/>
</dbReference>
<dbReference type="PANTHER" id="PTHR38459">
    <property type="entry name" value="PROPHAGE BACTOPRENOL-LINKED GLUCOSE TRANSLOCASE HOMOLOG"/>
    <property type="match status" value="1"/>
</dbReference>
<dbReference type="InterPro" id="IPR007267">
    <property type="entry name" value="GtrA_DPMS_TM"/>
</dbReference>
<evidence type="ECO:0000256" key="4">
    <source>
        <dbReference type="ARBA" id="ARBA00022989"/>
    </source>
</evidence>
<evidence type="ECO:0000313" key="9">
    <source>
        <dbReference type="EMBL" id="MTD14554.1"/>
    </source>
</evidence>
<keyword evidence="3 7" id="KW-0812">Transmembrane</keyword>
<dbReference type="InterPro" id="IPR051401">
    <property type="entry name" value="GtrA_CellWall_Glycosyl"/>
</dbReference>